<dbReference type="EMBL" id="MJFZ01000118">
    <property type="protein sequence ID" value="RAW37217.1"/>
    <property type="molecule type" value="Genomic_DNA"/>
</dbReference>
<organism evidence="1 2">
    <name type="scientific">Phytophthora cactorum</name>
    <dbReference type="NCBI Taxonomy" id="29920"/>
    <lineage>
        <taxon>Eukaryota</taxon>
        <taxon>Sar</taxon>
        <taxon>Stramenopiles</taxon>
        <taxon>Oomycota</taxon>
        <taxon>Peronosporomycetes</taxon>
        <taxon>Peronosporales</taxon>
        <taxon>Peronosporaceae</taxon>
        <taxon>Phytophthora</taxon>
    </lineage>
</organism>
<dbReference type="OrthoDB" id="10370845at2759"/>
<accession>A0A329SK73</accession>
<protein>
    <submittedName>
        <fullName evidence="1">Uncharacterized protein</fullName>
    </submittedName>
</protein>
<dbReference type="Proteomes" id="UP000251314">
    <property type="component" value="Unassembled WGS sequence"/>
</dbReference>
<dbReference type="AlphaFoldDB" id="A0A329SK73"/>
<dbReference type="VEuPathDB" id="FungiDB:PC110_g6519"/>
<gene>
    <name evidence="1" type="ORF">PC110_g6519</name>
</gene>
<proteinExistence type="predicted"/>
<name>A0A329SK73_9STRA</name>
<sequence>MGDHAIERGGCVFLSLRHSDPLPEHATGGSYRCDVATPHQDLVGPVGQVDGAVDHATQHGVKHHALPYNWRLGGDGCVVQFVEGMDDAPPTRGPGSKYCVMRQWPLPLDQVKTIDDFFESHRKECHVRESISPNSSPTFSVINLVTDSSIRRQFGWDFIRKDVRVLAGGSVDGVTRLS</sequence>
<evidence type="ECO:0000313" key="1">
    <source>
        <dbReference type="EMBL" id="RAW37217.1"/>
    </source>
</evidence>
<keyword evidence="2" id="KW-1185">Reference proteome</keyword>
<comment type="caution">
    <text evidence="1">The sequence shown here is derived from an EMBL/GenBank/DDBJ whole genome shotgun (WGS) entry which is preliminary data.</text>
</comment>
<reference evidence="1 2" key="1">
    <citation type="submission" date="2018-01" db="EMBL/GenBank/DDBJ databases">
        <title>Draft genome of the strawberry crown rot pathogen Phytophthora cactorum.</title>
        <authorList>
            <person name="Armitage A.D."/>
            <person name="Lysoe E."/>
            <person name="Nellist C.F."/>
            <person name="Harrison R.J."/>
            <person name="Brurberg M.B."/>
        </authorList>
    </citation>
    <scope>NUCLEOTIDE SEQUENCE [LARGE SCALE GENOMIC DNA]</scope>
    <source>
        <strain evidence="1 2">10300</strain>
    </source>
</reference>
<evidence type="ECO:0000313" key="2">
    <source>
        <dbReference type="Proteomes" id="UP000251314"/>
    </source>
</evidence>